<protein>
    <submittedName>
        <fullName evidence="1">Uncharacterized protein</fullName>
    </submittedName>
</protein>
<comment type="caution">
    <text evidence="1">The sequence shown here is derived from an EMBL/GenBank/DDBJ whole genome shotgun (WGS) entry which is preliminary data.</text>
</comment>
<evidence type="ECO:0000313" key="2">
    <source>
        <dbReference type="Proteomes" id="UP001569414"/>
    </source>
</evidence>
<keyword evidence="2" id="KW-1185">Reference proteome</keyword>
<proteinExistence type="predicted"/>
<dbReference type="RefSeq" id="WP_371842991.1">
    <property type="nucleotide sequence ID" value="NZ_JBGMEL010000005.1"/>
</dbReference>
<organism evidence="1 2">
    <name type="scientific">Microbulbifer echini</name>
    <dbReference type="NCBI Taxonomy" id="1529067"/>
    <lineage>
        <taxon>Bacteria</taxon>
        <taxon>Pseudomonadati</taxon>
        <taxon>Pseudomonadota</taxon>
        <taxon>Gammaproteobacteria</taxon>
        <taxon>Cellvibrionales</taxon>
        <taxon>Microbulbiferaceae</taxon>
        <taxon>Microbulbifer</taxon>
    </lineage>
</organism>
<gene>
    <name evidence="1" type="ORF">ACCI51_06295</name>
</gene>
<accession>A0ABV4NLK4</accession>
<reference evidence="1 2" key="1">
    <citation type="submission" date="2024-08" db="EMBL/GenBank/DDBJ databases">
        <authorList>
            <person name="Ishaq N."/>
        </authorList>
    </citation>
    <scope>NUCLEOTIDE SEQUENCE [LARGE SCALE GENOMIC DNA]</scope>
    <source>
        <strain evidence="1 2">JCM 30400</strain>
    </source>
</reference>
<dbReference type="Proteomes" id="UP001569414">
    <property type="component" value="Unassembled WGS sequence"/>
</dbReference>
<name>A0ABV4NLK4_9GAMM</name>
<evidence type="ECO:0000313" key="1">
    <source>
        <dbReference type="EMBL" id="MFA0790150.1"/>
    </source>
</evidence>
<dbReference type="EMBL" id="JBGMEL010000005">
    <property type="protein sequence ID" value="MFA0790150.1"/>
    <property type="molecule type" value="Genomic_DNA"/>
</dbReference>
<sequence>MKRYALFSGAYNLMMGGVKDFKQSYHTEKEAFEVATQIAKNDIFTRWVQIFDKKIDTAKIYSVVDGKLKERKEKTCPAGLFESTQPQAC</sequence>